<dbReference type="SUPFAM" id="SSF49265">
    <property type="entry name" value="Fibronectin type III"/>
    <property type="match status" value="1"/>
</dbReference>
<evidence type="ECO:0000259" key="1">
    <source>
        <dbReference type="PROSITE" id="PS50853"/>
    </source>
</evidence>
<dbReference type="PROSITE" id="PS50853">
    <property type="entry name" value="FN3"/>
    <property type="match status" value="1"/>
</dbReference>
<dbReference type="InterPro" id="IPR002102">
    <property type="entry name" value="Cohesin_dom"/>
</dbReference>
<dbReference type="InterPro" id="IPR003961">
    <property type="entry name" value="FN3_dom"/>
</dbReference>
<dbReference type="InterPro" id="IPR018247">
    <property type="entry name" value="EF_Hand_1_Ca_BS"/>
</dbReference>
<dbReference type="InterPro" id="IPR036439">
    <property type="entry name" value="Dockerin_dom_sf"/>
</dbReference>
<dbReference type="Gene3D" id="2.60.40.680">
    <property type="match status" value="1"/>
</dbReference>
<dbReference type="InterPro" id="IPR008965">
    <property type="entry name" value="CBM2/CBM3_carb-bd_dom_sf"/>
</dbReference>
<reference evidence="2" key="1">
    <citation type="submission" date="2020-09" db="EMBL/GenBank/DDBJ databases">
        <title>Draft Genome Sequence of Paenibacillus sp. WST5.</title>
        <authorList>
            <person name="Bao Z."/>
        </authorList>
    </citation>
    <scope>NUCLEOTIDE SEQUENCE</scope>
    <source>
        <strain evidence="2">WST5</strain>
    </source>
</reference>
<feature type="domain" description="Fibronectin type-III" evidence="1">
    <location>
        <begin position="557"/>
        <end position="651"/>
    </location>
</feature>
<dbReference type="InterPro" id="IPR036116">
    <property type="entry name" value="FN3_sf"/>
</dbReference>
<dbReference type="Proteomes" id="UP000650466">
    <property type="component" value="Unassembled WGS sequence"/>
</dbReference>
<dbReference type="Gene3D" id="2.60.40.10">
    <property type="entry name" value="Immunoglobulins"/>
    <property type="match status" value="1"/>
</dbReference>
<accession>A0A926KP30</accession>
<dbReference type="CDD" id="cd00063">
    <property type="entry name" value="FN3"/>
    <property type="match status" value="1"/>
</dbReference>
<proteinExistence type="predicted"/>
<name>A0A926KP30_9BACL</name>
<dbReference type="CDD" id="cd08547">
    <property type="entry name" value="Type_II_cohesin"/>
    <property type="match status" value="1"/>
</dbReference>
<evidence type="ECO:0000313" key="2">
    <source>
        <dbReference type="EMBL" id="MBD0379763.1"/>
    </source>
</evidence>
<dbReference type="SUPFAM" id="SSF49384">
    <property type="entry name" value="Carbohydrate-binding domain"/>
    <property type="match status" value="1"/>
</dbReference>
<dbReference type="InterPro" id="IPR013783">
    <property type="entry name" value="Ig-like_fold"/>
</dbReference>
<dbReference type="GO" id="GO:0030246">
    <property type="term" value="F:carbohydrate binding"/>
    <property type="evidence" value="ECO:0007669"/>
    <property type="project" value="InterPro"/>
</dbReference>
<gene>
    <name evidence="2" type="ORF">ICC18_06535</name>
</gene>
<dbReference type="SUPFAM" id="SSF63446">
    <property type="entry name" value="Type I dockerin domain"/>
    <property type="match status" value="1"/>
</dbReference>
<dbReference type="RefSeq" id="WP_188173551.1">
    <property type="nucleotide sequence ID" value="NZ_JACVVD010000002.1"/>
</dbReference>
<dbReference type="SUPFAM" id="SSF82171">
    <property type="entry name" value="DPP6 N-terminal domain-like"/>
    <property type="match status" value="1"/>
</dbReference>
<keyword evidence="3" id="KW-1185">Reference proteome</keyword>
<sequence length="849" mass="92674">MKIGHLSFLFAVLIVLFLSKSTYAEGGIRIKVLFPSDGHPEDTAVWVSAEIASDSNLKAVTARVESKEAQLKKECLYEGYCIWSGSISLEGLEKGLKTVTIEAVNQTDQTAQASRSFVYDSPPVVSTNFVNGAVITESQFPAAVTTTDDNSVPHINIKLKDTRMYQELENVNGTGRIEHTFDFSKYAGQRIMYEVKVSDGFNDASGKPMIRYSTRGELYIEPGERINPIDQVTGSIIDFNEKFLLYLHADGTLFSKNRISGQSSSVFKFESDKYILREAELTSEGAVIWIYEEGDSPKGRIYLFKGGLLTDTGISFPDRCCFEDYKLNLIQSKGKYALLAFNEPIWINTETGDTDRLTGVQAIASDNAISDDGQFMFVREYIGNSQRDIYRYVSKGKLELEVQGGDYPAFYQNFPQWDGYTLVYQLANQKLLRKVGSVVKEISPTAYFDFKLNNGWVAYFQKPPGSGIPQLYEQDPEGTVTQITYSSNNDTILADLAPDGSLAYAYQGKLHIRIPGNETPIEAGNSNALLKNVNGKWYKAMNRDLLEIKLNDADTIPPSWPSGAQLEVTDVTNSSAKLQWPQALDNAGVSQYQIYRNGLLVDTVNGSENGYQAAGLAPQTTYLSSVVALDAAGNASTGNPSQNVTTLANEPVPITAIIFTSGSEIAEVGSTIDVQIRANDAKDLYAFLLKLQYDTSRLKLTKIAYSSEFGTENGSAVFGKDNNAPAGLLKLTGAQMGAVPGKNGSIGLTTLSFTALKNGETALNLQPESAVTDSKGSQRNLAAASFYIAVGGGDFDHDGKVGLSDLFLISQKNGLKKGQPGYEEQYDLKPDGVIDSKDIQYVANKAAKG</sequence>
<dbReference type="PROSITE" id="PS00018">
    <property type="entry name" value="EF_HAND_1"/>
    <property type="match status" value="1"/>
</dbReference>
<protein>
    <recommendedName>
        <fullName evidence="1">Fibronectin type-III domain-containing protein</fullName>
    </recommendedName>
</protein>
<dbReference type="Pfam" id="PF00963">
    <property type="entry name" value="Cohesin"/>
    <property type="match status" value="1"/>
</dbReference>
<dbReference type="Pfam" id="PF00041">
    <property type="entry name" value="fn3"/>
    <property type="match status" value="1"/>
</dbReference>
<dbReference type="EMBL" id="JACVVD010000002">
    <property type="protein sequence ID" value="MBD0379763.1"/>
    <property type="molecule type" value="Genomic_DNA"/>
</dbReference>
<dbReference type="Gene3D" id="1.10.1330.10">
    <property type="entry name" value="Dockerin domain"/>
    <property type="match status" value="1"/>
</dbReference>
<dbReference type="GO" id="GO:0000272">
    <property type="term" value="P:polysaccharide catabolic process"/>
    <property type="evidence" value="ECO:0007669"/>
    <property type="project" value="InterPro"/>
</dbReference>
<comment type="caution">
    <text evidence="2">The sequence shown here is derived from an EMBL/GenBank/DDBJ whole genome shotgun (WGS) entry which is preliminary data.</text>
</comment>
<evidence type="ECO:0000313" key="3">
    <source>
        <dbReference type="Proteomes" id="UP000650466"/>
    </source>
</evidence>
<organism evidence="2 3">
    <name type="scientific">Paenibacillus sedimenti</name>
    <dbReference type="NCBI Taxonomy" id="2770274"/>
    <lineage>
        <taxon>Bacteria</taxon>
        <taxon>Bacillati</taxon>
        <taxon>Bacillota</taxon>
        <taxon>Bacilli</taxon>
        <taxon>Bacillales</taxon>
        <taxon>Paenibacillaceae</taxon>
        <taxon>Paenibacillus</taxon>
    </lineage>
</organism>
<dbReference type="AlphaFoldDB" id="A0A926KP30"/>